<reference evidence="2 3" key="1">
    <citation type="submission" date="2014-04" db="EMBL/GenBank/DDBJ databases">
        <authorList>
            <consortium name="DOE Joint Genome Institute"/>
            <person name="Kuo A."/>
            <person name="Zuccaro A."/>
            <person name="Kohler A."/>
            <person name="Nagy L.G."/>
            <person name="Floudas D."/>
            <person name="Copeland A."/>
            <person name="Barry K.W."/>
            <person name="Cichocki N."/>
            <person name="Veneault-Fourrey C."/>
            <person name="LaButti K."/>
            <person name="Lindquist E.A."/>
            <person name="Lipzen A."/>
            <person name="Lundell T."/>
            <person name="Morin E."/>
            <person name="Murat C."/>
            <person name="Sun H."/>
            <person name="Tunlid A."/>
            <person name="Henrissat B."/>
            <person name="Grigoriev I.V."/>
            <person name="Hibbett D.S."/>
            <person name="Martin F."/>
            <person name="Nordberg H.P."/>
            <person name="Cantor M.N."/>
            <person name="Hua S.X."/>
        </authorList>
    </citation>
    <scope>NUCLEOTIDE SEQUENCE [LARGE SCALE GENOMIC DNA]</scope>
    <source>
        <strain evidence="2 3">MAFF 305830</strain>
    </source>
</reference>
<sequence length="360" mass="38898">MEDEKREVKNAGKSVEQIHKEPLRHPLPARPIVTDLRPLAPAPARTHKHSASNGREITIQGAQLLGKSILTSSLTTKPSSSASLKSRMVNGTAAESTESEQQPVPFFLEEKDTRDHSQREHSATRVGYIPLGNSKVPSEQVPLIDRMSMGTHGSSTTASLRSPEDTVANRGLWKRLTPSEAAKDHGQEPVKLPLKSPMNLVTGNAKLPPTGPKHRENAKNFGGPNGTRNYPNISYKAPGHLPPTEPRSMRQTASNALAPQPDPQRTTTSPVTPSTSDRNQVLQATEPPNLDVGEPAKPKPAELPKQDKNFQSLASFTYKQAIISVALKGLGNEGLLIKGFPICPQRCNAGSPNPDVSLRS</sequence>
<feature type="compositionally biased region" description="Basic and acidic residues" evidence="1">
    <location>
        <begin position="294"/>
        <end position="304"/>
    </location>
</feature>
<evidence type="ECO:0000313" key="3">
    <source>
        <dbReference type="Proteomes" id="UP000054097"/>
    </source>
</evidence>
<feature type="region of interest" description="Disordered" evidence="1">
    <location>
        <begin position="73"/>
        <end position="136"/>
    </location>
</feature>
<gene>
    <name evidence="2" type="ORF">M408DRAFT_127660</name>
</gene>
<feature type="compositionally biased region" description="Basic and acidic residues" evidence="1">
    <location>
        <begin position="108"/>
        <end position="123"/>
    </location>
</feature>
<evidence type="ECO:0000313" key="2">
    <source>
        <dbReference type="EMBL" id="KIM29067.1"/>
    </source>
</evidence>
<protein>
    <submittedName>
        <fullName evidence="2">Uncharacterized protein</fullName>
    </submittedName>
</protein>
<organism evidence="2 3">
    <name type="scientific">Serendipita vermifera MAFF 305830</name>
    <dbReference type="NCBI Taxonomy" id="933852"/>
    <lineage>
        <taxon>Eukaryota</taxon>
        <taxon>Fungi</taxon>
        <taxon>Dikarya</taxon>
        <taxon>Basidiomycota</taxon>
        <taxon>Agaricomycotina</taxon>
        <taxon>Agaricomycetes</taxon>
        <taxon>Sebacinales</taxon>
        <taxon>Serendipitaceae</taxon>
        <taxon>Serendipita</taxon>
    </lineage>
</organism>
<feature type="compositionally biased region" description="Low complexity" evidence="1">
    <location>
        <begin position="73"/>
        <end position="86"/>
    </location>
</feature>
<feature type="compositionally biased region" description="Basic and acidic residues" evidence="1">
    <location>
        <begin position="1"/>
        <end position="24"/>
    </location>
</feature>
<accession>A0A0C2XJ16</accession>
<feature type="compositionally biased region" description="Polar residues" evidence="1">
    <location>
        <begin position="93"/>
        <end position="102"/>
    </location>
</feature>
<feature type="region of interest" description="Disordered" evidence="1">
    <location>
        <begin position="179"/>
        <end position="304"/>
    </location>
</feature>
<feature type="compositionally biased region" description="Low complexity" evidence="1">
    <location>
        <begin position="266"/>
        <end position="276"/>
    </location>
</feature>
<dbReference type="Proteomes" id="UP000054097">
    <property type="component" value="Unassembled WGS sequence"/>
</dbReference>
<evidence type="ECO:0000256" key="1">
    <source>
        <dbReference type="SAM" id="MobiDB-lite"/>
    </source>
</evidence>
<feature type="region of interest" description="Disordered" evidence="1">
    <location>
        <begin position="1"/>
        <end position="31"/>
    </location>
</feature>
<dbReference type="HOGENOM" id="CLU_769788_0_0_1"/>
<keyword evidence="3" id="KW-1185">Reference proteome</keyword>
<name>A0A0C2XJ16_SERVB</name>
<dbReference type="EMBL" id="KN824290">
    <property type="protein sequence ID" value="KIM29067.1"/>
    <property type="molecule type" value="Genomic_DNA"/>
</dbReference>
<reference evidence="3" key="2">
    <citation type="submission" date="2015-01" db="EMBL/GenBank/DDBJ databases">
        <title>Evolutionary Origins and Diversification of the Mycorrhizal Mutualists.</title>
        <authorList>
            <consortium name="DOE Joint Genome Institute"/>
            <consortium name="Mycorrhizal Genomics Consortium"/>
            <person name="Kohler A."/>
            <person name="Kuo A."/>
            <person name="Nagy L.G."/>
            <person name="Floudas D."/>
            <person name="Copeland A."/>
            <person name="Barry K.W."/>
            <person name="Cichocki N."/>
            <person name="Veneault-Fourrey C."/>
            <person name="LaButti K."/>
            <person name="Lindquist E.A."/>
            <person name="Lipzen A."/>
            <person name="Lundell T."/>
            <person name="Morin E."/>
            <person name="Murat C."/>
            <person name="Riley R."/>
            <person name="Ohm R."/>
            <person name="Sun H."/>
            <person name="Tunlid A."/>
            <person name="Henrissat B."/>
            <person name="Grigoriev I.V."/>
            <person name="Hibbett D.S."/>
            <person name="Martin F."/>
        </authorList>
    </citation>
    <scope>NUCLEOTIDE SEQUENCE [LARGE SCALE GENOMIC DNA]</scope>
    <source>
        <strain evidence="3">MAFF 305830</strain>
    </source>
</reference>
<dbReference type="AlphaFoldDB" id="A0A0C2XJ16"/>
<proteinExistence type="predicted"/>